<keyword evidence="3" id="KW-1185">Reference proteome</keyword>
<dbReference type="Proteomes" id="UP001596045">
    <property type="component" value="Unassembled WGS sequence"/>
</dbReference>
<proteinExistence type="predicted"/>
<feature type="compositionally biased region" description="Basic and acidic residues" evidence="1">
    <location>
        <begin position="17"/>
        <end position="28"/>
    </location>
</feature>
<reference evidence="3" key="1">
    <citation type="journal article" date="2019" name="Int. J. Syst. Evol. Microbiol.">
        <title>The Global Catalogue of Microorganisms (GCM) 10K type strain sequencing project: providing services to taxonomists for standard genome sequencing and annotation.</title>
        <authorList>
            <consortium name="The Broad Institute Genomics Platform"/>
            <consortium name="The Broad Institute Genome Sequencing Center for Infectious Disease"/>
            <person name="Wu L."/>
            <person name="Ma J."/>
        </authorList>
    </citation>
    <scope>NUCLEOTIDE SEQUENCE [LARGE SCALE GENOMIC DNA]</scope>
    <source>
        <strain evidence="3">JCM 17066</strain>
    </source>
</reference>
<dbReference type="EMBL" id="JBHSMT010000013">
    <property type="protein sequence ID" value="MFC5474014.1"/>
    <property type="molecule type" value="Genomic_DNA"/>
</dbReference>
<feature type="region of interest" description="Disordered" evidence="1">
    <location>
        <begin position="1"/>
        <end position="28"/>
    </location>
</feature>
<sequence length="167" mass="19780">MSARQSCDSMGRKRSKREPIDVAEKKKEDKSLDKLIGVRRQRLDRLEFERIEARQQWRQQRTRLRQEKQGWSDAVAQAQDYWQQARAGFFKMATSSGQFRQSKAVYERLKQSAALLRQQARQTVAVCRSAGRTFFDANRHLSEARRQLEKLSILRDEIRLQRPPEDD</sequence>
<organism evidence="2 3">
    <name type="scientific">Paraherbaspirillum soli</name>
    <dbReference type="NCBI Taxonomy" id="631222"/>
    <lineage>
        <taxon>Bacteria</taxon>
        <taxon>Pseudomonadati</taxon>
        <taxon>Pseudomonadota</taxon>
        <taxon>Betaproteobacteria</taxon>
        <taxon>Burkholderiales</taxon>
        <taxon>Oxalobacteraceae</taxon>
        <taxon>Paraherbaspirillum</taxon>
    </lineage>
</organism>
<evidence type="ECO:0000313" key="3">
    <source>
        <dbReference type="Proteomes" id="UP001596045"/>
    </source>
</evidence>
<evidence type="ECO:0000256" key="1">
    <source>
        <dbReference type="SAM" id="MobiDB-lite"/>
    </source>
</evidence>
<protein>
    <submittedName>
        <fullName evidence="2">Uncharacterized protein</fullName>
    </submittedName>
</protein>
<dbReference type="InterPro" id="IPR053716">
    <property type="entry name" value="Flag_assembly_chemotaxis_eff"/>
</dbReference>
<gene>
    <name evidence="2" type="ORF">ACFPM8_08580</name>
</gene>
<comment type="caution">
    <text evidence="2">The sequence shown here is derived from an EMBL/GenBank/DDBJ whole genome shotgun (WGS) entry which is preliminary data.</text>
</comment>
<dbReference type="RefSeq" id="WP_378997070.1">
    <property type="nucleotide sequence ID" value="NZ_JBHSMT010000013.1"/>
</dbReference>
<accession>A0ABW0M736</accession>
<dbReference type="Gene3D" id="1.10.287.1700">
    <property type="match status" value="1"/>
</dbReference>
<name>A0ABW0M736_9BURK</name>
<evidence type="ECO:0000313" key="2">
    <source>
        <dbReference type="EMBL" id="MFC5474014.1"/>
    </source>
</evidence>